<proteinExistence type="predicted"/>
<evidence type="ECO:0000313" key="2">
    <source>
        <dbReference type="Proteomes" id="UP000320580"/>
    </source>
</evidence>
<protein>
    <submittedName>
        <fullName evidence="1">Uncharacterized protein</fullName>
    </submittedName>
</protein>
<dbReference type="InterPro" id="IPR027417">
    <property type="entry name" value="P-loop_NTPase"/>
</dbReference>
<accession>A0A5B8JIA6</accession>
<dbReference type="EMBL" id="CP042266">
    <property type="protein sequence ID" value="QDY81266.1"/>
    <property type="molecule type" value="Genomic_DNA"/>
</dbReference>
<name>A0A5B8JIA6_9ACTN</name>
<dbReference type="AlphaFoldDB" id="A0A5B8JIA6"/>
<organism evidence="1 2">
    <name type="scientific">Streptomyces qinzhouensis</name>
    <dbReference type="NCBI Taxonomy" id="2599401"/>
    <lineage>
        <taxon>Bacteria</taxon>
        <taxon>Bacillati</taxon>
        <taxon>Actinomycetota</taxon>
        <taxon>Actinomycetes</taxon>
        <taxon>Kitasatosporales</taxon>
        <taxon>Streptomycetaceae</taxon>
        <taxon>Streptomyces</taxon>
    </lineage>
</organism>
<sequence>MTPAITQWAARYARPWWGATETTTAPRDGDIPVVEADLDPAAVSRLVQSVLDHTNETAPYAGATMVYRYDDEDCTVSAAQPGLDLAYHYRPQARCMHIVGCTETAVATAAARFARELMRARLFADGWHVLHASAAVRGDGETVLVLGDKGAGKTTTALTLARSGNWKLLANDRVFARVEDDGRVRILPWPSAAAIGLGLLDALGVYDDVRSRLLAGEQLHPTQDKAVTAALTAGARQPLRNSAGKELKVQFFPDQLPWLGLELATEGYAARVLVPRVAPAAQPALADADRRGIQPGDFFTSTSDDRYTDVFRLIDLTPSAAAQREALATVLGALPRQRLMLNHDIKANSDLLRSL</sequence>
<keyword evidence="2" id="KW-1185">Reference proteome</keyword>
<dbReference type="SUPFAM" id="SSF53795">
    <property type="entry name" value="PEP carboxykinase-like"/>
    <property type="match status" value="1"/>
</dbReference>
<reference evidence="1 2" key="1">
    <citation type="submission" date="2019-07" db="EMBL/GenBank/DDBJ databases">
        <authorList>
            <person name="Zhu P."/>
        </authorList>
    </citation>
    <scope>NUCLEOTIDE SEQUENCE [LARGE SCALE GENOMIC DNA]</scope>
    <source>
        <strain evidence="1 2">SSL-25</strain>
    </source>
</reference>
<gene>
    <name evidence="1" type="ORF">FQU76_24175</name>
</gene>
<dbReference type="Gene3D" id="3.40.50.300">
    <property type="entry name" value="P-loop containing nucleotide triphosphate hydrolases"/>
    <property type="match status" value="1"/>
</dbReference>
<evidence type="ECO:0000313" key="1">
    <source>
        <dbReference type="EMBL" id="QDY81266.1"/>
    </source>
</evidence>
<dbReference type="Proteomes" id="UP000320580">
    <property type="component" value="Chromosome"/>
</dbReference>
<dbReference type="OrthoDB" id="3376706at2"/>
<dbReference type="KEGG" id="sqz:FQU76_24175"/>